<dbReference type="AlphaFoldDB" id="X1CB86"/>
<dbReference type="Gene3D" id="2.160.10.10">
    <property type="entry name" value="Hexapeptide repeat proteins"/>
    <property type="match status" value="1"/>
</dbReference>
<dbReference type="InterPro" id="IPR011004">
    <property type="entry name" value="Trimer_LpxA-like_sf"/>
</dbReference>
<protein>
    <submittedName>
        <fullName evidence="1">Uncharacterized protein</fullName>
    </submittedName>
</protein>
<name>X1CB86_9ZZZZ</name>
<dbReference type="EMBL" id="BART01012484">
    <property type="protein sequence ID" value="GAG81571.1"/>
    <property type="molecule type" value="Genomic_DNA"/>
</dbReference>
<organism evidence="1">
    <name type="scientific">marine sediment metagenome</name>
    <dbReference type="NCBI Taxonomy" id="412755"/>
    <lineage>
        <taxon>unclassified sequences</taxon>
        <taxon>metagenomes</taxon>
        <taxon>ecological metagenomes</taxon>
    </lineage>
</organism>
<reference evidence="1" key="1">
    <citation type="journal article" date="2014" name="Front. Microbiol.">
        <title>High frequency of phylogenetically diverse reductive dehalogenase-homologous genes in deep subseafloor sedimentary metagenomes.</title>
        <authorList>
            <person name="Kawai M."/>
            <person name="Futagami T."/>
            <person name="Toyoda A."/>
            <person name="Takaki Y."/>
            <person name="Nishi S."/>
            <person name="Hori S."/>
            <person name="Arai W."/>
            <person name="Tsubouchi T."/>
            <person name="Morono Y."/>
            <person name="Uchiyama I."/>
            <person name="Ito T."/>
            <person name="Fujiyama A."/>
            <person name="Inagaki F."/>
            <person name="Takami H."/>
        </authorList>
    </citation>
    <scope>NUCLEOTIDE SEQUENCE</scope>
    <source>
        <strain evidence="1">Expedition CK06-06</strain>
    </source>
</reference>
<proteinExistence type="predicted"/>
<sequence>MDREGVTIYRGDYIHESAKIGHGTRIGAGHDIGKDVVIGMGAMIRKDVDPFQVVVEDGSRTLYDRTVYDEKRKQYESDKVT</sequence>
<accession>X1CB86</accession>
<gene>
    <name evidence="1" type="ORF">S01H4_26035</name>
</gene>
<evidence type="ECO:0000313" key="1">
    <source>
        <dbReference type="EMBL" id="GAG81571.1"/>
    </source>
</evidence>
<comment type="caution">
    <text evidence="1">The sequence shown here is derived from an EMBL/GenBank/DDBJ whole genome shotgun (WGS) entry which is preliminary data.</text>
</comment>
<dbReference type="SUPFAM" id="SSF51161">
    <property type="entry name" value="Trimeric LpxA-like enzymes"/>
    <property type="match status" value="1"/>
</dbReference>